<dbReference type="Pfam" id="PF05662">
    <property type="entry name" value="YadA_stalk"/>
    <property type="match status" value="9"/>
</dbReference>
<feature type="domain" description="Trimeric autotransporter adhesin YadA-like head" evidence="14">
    <location>
        <begin position="271"/>
        <end position="297"/>
    </location>
</feature>
<evidence type="ECO:0000256" key="8">
    <source>
        <dbReference type="ARBA" id="ARBA00022927"/>
    </source>
</evidence>
<feature type="domain" description="Trimeric autotransporter adhesin YadA-like stalk" evidence="15">
    <location>
        <begin position="2844"/>
        <end position="2882"/>
    </location>
</feature>
<dbReference type="CDD" id="cd12820">
    <property type="entry name" value="LbR_YadA-like"/>
    <property type="match status" value="4"/>
</dbReference>
<feature type="domain" description="Trimeric autotransporter adhesin YadA-like head" evidence="14">
    <location>
        <begin position="523"/>
        <end position="547"/>
    </location>
</feature>
<evidence type="ECO:0000256" key="9">
    <source>
        <dbReference type="ARBA" id="ARBA00023136"/>
    </source>
</evidence>
<comment type="similarity">
    <text evidence="3">Belongs to the autotransporter-2 (AT-2) (TC 1.B.40) family.</text>
</comment>
<feature type="domain" description="ESPR" evidence="16">
    <location>
        <begin position="1"/>
        <end position="43"/>
    </location>
</feature>
<keyword evidence="10" id="KW-0998">Cell outer membrane</keyword>
<dbReference type="InterPro" id="IPR024973">
    <property type="entry name" value="ESPR"/>
</dbReference>
<evidence type="ECO:0000259" key="14">
    <source>
        <dbReference type="Pfam" id="PF05658"/>
    </source>
</evidence>
<feature type="domain" description="Trimeric autotransporter adhesin YadA-like stalk" evidence="15">
    <location>
        <begin position="2554"/>
        <end position="2595"/>
    </location>
</feature>
<accession>A0ABM5PAX0</accession>
<evidence type="ECO:0000256" key="7">
    <source>
        <dbReference type="ARBA" id="ARBA00022729"/>
    </source>
</evidence>
<evidence type="ECO:0000256" key="11">
    <source>
        <dbReference type="SAM" id="MobiDB-lite"/>
    </source>
</evidence>
<feature type="domain" description="Trimeric autotransporter adhesin YadA-like head" evidence="14">
    <location>
        <begin position="430"/>
        <end position="452"/>
    </location>
</feature>
<feature type="domain" description="Trimeric autotransporter adhesin YadA-like head" evidence="14">
    <location>
        <begin position="1210"/>
        <end position="1229"/>
    </location>
</feature>
<keyword evidence="6 12" id="KW-0812">Transmembrane</keyword>
<proteinExistence type="inferred from homology"/>
<evidence type="ECO:0000256" key="2">
    <source>
        <dbReference type="ARBA" id="ARBA00004442"/>
    </source>
</evidence>
<feature type="domain" description="Trimeric autotransporter adhesin YadA-like stalk" evidence="15">
    <location>
        <begin position="1297"/>
        <end position="1328"/>
    </location>
</feature>
<dbReference type="InterPro" id="IPR005594">
    <property type="entry name" value="YadA_C"/>
</dbReference>
<feature type="domain" description="Trimeric autotransporter adhesin YadA-like head" evidence="14">
    <location>
        <begin position="1049"/>
        <end position="1074"/>
    </location>
</feature>
<feature type="domain" description="Trimeric autotransporter adhesin YadA-like head" evidence="14">
    <location>
        <begin position="500"/>
        <end position="521"/>
    </location>
</feature>
<feature type="domain" description="Trimeric autotransporter adhesin YadA-like stalk" evidence="15">
    <location>
        <begin position="1614"/>
        <end position="1654"/>
    </location>
</feature>
<dbReference type="Gene3D" id="3.90.1780.10">
    <property type="entry name" value="Trimeric adhesin"/>
    <property type="match status" value="10"/>
</dbReference>
<feature type="domain" description="Trimeric autotransporter adhesin YadA-like stalk" evidence="15">
    <location>
        <begin position="917"/>
        <end position="957"/>
    </location>
</feature>
<evidence type="ECO:0000256" key="3">
    <source>
        <dbReference type="ARBA" id="ARBA00005848"/>
    </source>
</evidence>
<feature type="domain" description="Trimeric autotransporter adhesin YadA-like head" evidence="14">
    <location>
        <begin position="408"/>
        <end position="425"/>
    </location>
</feature>
<organism evidence="17 18">
    <name type="scientific">Bibersteinia trehalosi USDA-ARS-USMARC-189</name>
    <dbReference type="NCBI Taxonomy" id="1263831"/>
    <lineage>
        <taxon>Bacteria</taxon>
        <taxon>Pseudomonadati</taxon>
        <taxon>Pseudomonadota</taxon>
        <taxon>Gammaproteobacteria</taxon>
        <taxon>Pasteurellales</taxon>
        <taxon>Pasteurellaceae</taxon>
        <taxon>Bibersteinia</taxon>
    </lineage>
</organism>
<evidence type="ECO:0000313" key="18">
    <source>
        <dbReference type="Proteomes" id="UP000019092"/>
    </source>
</evidence>
<keyword evidence="4" id="KW-0813">Transport</keyword>
<dbReference type="EMBL" id="CP006955">
    <property type="protein sequence ID" value="AHG83045.1"/>
    <property type="molecule type" value="Genomic_DNA"/>
</dbReference>
<keyword evidence="12" id="KW-1133">Transmembrane helix</keyword>
<keyword evidence="7" id="KW-0732">Signal</keyword>
<keyword evidence="5" id="KW-1134">Transmembrane beta strand</keyword>
<feature type="domain" description="Trimeric autotransporter adhesin YadA-like head" evidence="14">
    <location>
        <begin position="299"/>
        <end position="324"/>
    </location>
</feature>
<dbReference type="Proteomes" id="UP000019092">
    <property type="component" value="Chromosome"/>
</dbReference>
<dbReference type="SUPFAM" id="SSF101967">
    <property type="entry name" value="Adhesin YadA, collagen-binding domain"/>
    <property type="match status" value="6"/>
</dbReference>
<evidence type="ECO:0000313" key="17">
    <source>
        <dbReference type="EMBL" id="AHG83045.1"/>
    </source>
</evidence>
<dbReference type="Pfam" id="PF03895">
    <property type="entry name" value="YadA_anchor"/>
    <property type="match status" value="1"/>
</dbReference>
<comment type="subcellular location">
    <subcellularLocation>
        <location evidence="2">Cell outer membrane</location>
    </subcellularLocation>
    <subcellularLocation>
        <location evidence="1">Cell surface</location>
    </subcellularLocation>
</comment>
<feature type="domain" description="Trimeric autotransporter adhesin YadA-like head" evidence="14">
    <location>
        <begin position="1231"/>
        <end position="1257"/>
    </location>
</feature>
<dbReference type="SUPFAM" id="SSF54523">
    <property type="entry name" value="Pili subunits"/>
    <property type="match status" value="1"/>
</dbReference>
<dbReference type="InterPro" id="IPR037174">
    <property type="entry name" value="Trimeric_adhesin"/>
</dbReference>
<evidence type="ECO:0000259" key="13">
    <source>
        <dbReference type="Pfam" id="PF03895"/>
    </source>
</evidence>
<feature type="domain" description="Trimeric autotransporter adhesin YadA-like stalk" evidence="15">
    <location>
        <begin position="2328"/>
        <end position="2368"/>
    </location>
</feature>
<dbReference type="Gene3D" id="3.30.1300.30">
    <property type="entry name" value="GSPII I/J protein-like"/>
    <property type="match status" value="1"/>
</dbReference>
<reference evidence="17 18" key="1">
    <citation type="submission" date="2013-12" db="EMBL/GenBank/DDBJ databases">
        <title>Annotation of the Bibersteinia trehalosi USDA-ARS-USMARC-189 complete genome.</title>
        <authorList>
            <person name="Harhay G.P."/>
            <person name="McVey S."/>
            <person name="Clawson M.L."/>
            <person name="Bono J."/>
            <person name="Heaton M.P."/>
            <person name="Chitko-Mckown C.G."/>
            <person name="Harhay D.M."/>
            <person name="Smith T.P.L."/>
        </authorList>
    </citation>
    <scope>NUCLEOTIDE SEQUENCE [LARGE SCALE GENOMIC DNA]</scope>
    <source>
        <strain evidence="17 18">USDA-ARS-USMARC-189</strain>
    </source>
</reference>
<dbReference type="InterPro" id="IPR008635">
    <property type="entry name" value="Coiled_stalk_dom"/>
</dbReference>
<name>A0ABM5PAX0_BIBTR</name>
<dbReference type="Gene3D" id="6.10.250.2040">
    <property type="match status" value="3"/>
</dbReference>
<feature type="region of interest" description="Disordered" evidence="11">
    <location>
        <begin position="729"/>
        <end position="753"/>
    </location>
</feature>
<dbReference type="InterPro" id="IPR011049">
    <property type="entry name" value="Serralysin-like_metalloprot_C"/>
</dbReference>
<keyword evidence="18" id="KW-1185">Reference proteome</keyword>
<dbReference type="InterPro" id="IPR008640">
    <property type="entry name" value="Adhesin_Head_dom"/>
</dbReference>
<dbReference type="RefSeq" id="WP_015433491.1">
    <property type="nucleotide sequence ID" value="NZ_CP006955.1"/>
</dbReference>
<evidence type="ECO:0000256" key="4">
    <source>
        <dbReference type="ARBA" id="ARBA00022448"/>
    </source>
</evidence>
<feature type="domain" description="Trimeric autotransporter adhesin YadA-like stalk" evidence="15">
    <location>
        <begin position="2112"/>
        <end position="2152"/>
    </location>
</feature>
<keyword evidence="8" id="KW-0653">Protein transport</keyword>
<protein>
    <submittedName>
        <fullName evidence="17">Autotransporter adhesin</fullName>
    </submittedName>
</protein>
<feature type="domain" description="Trimeric autotransporter adhesin YadA-like head" evidence="14">
    <location>
        <begin position="1105"/>
        <end position="1131"/>
    </location>
</feature>
<keyword evidence="9 12" id="KW-0472">Membrane</keyword>
<evidence type="ECO:0000256" key="10">
    <source>
        <dbReference type="ARBA" id="ARBA00023237"/>
    </source>
</evidence>
<evidence type="ECO:0000256" key="6">
    <source>
        <dbReference type="ARBA" id="ARBA00022692"/>
    </source>
</evidence>
<dbReference type="Gene3D" id="2.150.10.10">
    <property type="entry name" value="Serralysin-like metalloprotease, C-terminal"/>
    <property type="match status" value="7"/>
</dbReference>
<evidence type="ECO:0000256" key="1">
    <source>
        <dbReference type="ARBA" id="ARBA00004241"/>
    </source>
</evidence>
<gene>
    <name evidence="17" type="ORF">F543_1810</name>
</gene>
<feature type="domain" description="Trimeric autotransporter adhesin YadA-like head" evidence="14">
    <location>
        <begin position="1133"/>
        <end position="1159"/>
    </location>
</feature>
<feature type="domain" description="Trimeric autotransporter adhesin YadA-like head" evidence="14">
    <location>
        <begin position="215"/>
        <end position="237"/>
    </location>
</feature>
<feature type="transmembrane region" description="Helical" evidence="12">
    <location>
        <begin position="34"/>
        <end position="59"/>
    </location>
</feature>
<feature type="domain" description="Trimeric autotransporter adhesin YadA-like C-terminal membrane anchor" evidence="13">
    <location>
        <begin position="2895"/>
        <end position="2955"/>
    </location>
</feature>
<evidence type="ECO:0000256" key="12">
    <source>
        <dbReference type="SAM" id="Phobius"/>
    </source>
</evidence>
<dbReference type="Pfam" id="PF13018">
    <property type="entry name" value="ESPR"/>
    <property type="match status" value="1"/>
</dbReference>
<dbReference type="Gene3D" id="1.20.5.170">
    <property type="match status" value="1"/>
</dbReference>
<dbReference type="Pfam" id="PF05658">
    <property type="entry name" value="YadA_head"/>
    <property type="match status" value="13"/>
</dbReference>
<sequence>MNKVFKVVWNAATQTWVAVSELQRAKGKTKSKSLANPVLMAISAVGVGATMIGGVSAAVHVNDTASNYVLAADGTGSSIPAYIIQGVNVTGTVPPNYGHLTVYGTDISLGSQFTPAWSALVGNNISATGADKILYGNNISSDSFAQSPAVAIGRNLTLTGAAAMSDDQTGYNSAGESVLIGHDLSGRANNVLVGTNLTTTEATTVVVGILSETQGARTTAFGYVAKALGAGATALGTSVTAASQGDVAIGDNSNTTGSGYGKVAIGYATTASGQESTAVGRLANATATYATALGSYSCATAVQSVAIGTVARANGENGAALGAYNTVNADRGTAVGSNNQISTGSNRSTSVGTQNNIYNWSPNSTAVGNSLNIFGESNTLLGSNASAMYVSNSVGIGTNINAGSSSVIAMGHNTNATGSQSIAIGCSTTASGINSIAFGSDANAIEMGSVAIAAHATATGRETIAIGLGANATHTTNLADIEGGFVADATGDEQGDLVPSIAIGAHSNATSSNAIAIGTNSNATGNRAIGLGAGTNATGNRSIALGWLTVTEGNRSSAVGASASVTGDYASAVGTGATVSGTSAGAFGAYSNVMGNNTYVLGSNISVATEGSVVLGNNSAASTATNVTTATVNGVTYTGFAGNANIAAGDYVSIGAAGEERQIKNVAPGDISANSTDAINGSQLYLVAAEAARHSVVAAGANISSVTTSTATNGATVYTVNAIDTNTQASVSSDDGSVTISQSTNSNGTTNYDLSFTDNDTVTSVSYGRTYNTSSAANAPINVTTSVIDGVTNYAVNVLTTPLIISQSGATSVSTSRNNQLMNASQISAAINNSGFQVSTGTADFMGGSGTQEGASYQTLVTPGDQLIFNAGNNLVISQSADRRVTYGLNPDLQINSITIDPNISSQDAGINMGDTKISNLANGTNASDAVNLSQLNASKTFVQKGNHTSVSSTTNTDGSTNYIVNADNIIVTSADSSVTVTPTSTTNADGTLTYTYDLAVGAVEIDNYFHVNNGSNSGGDSATNLGGVGVSAGATALNSLAAGINTVATAYAATAMGYAATASNNNTVAIGSLATASAAEATTVGYNSTASGQNASAFGSDTTASGVSSLAVGTGSTASADSAVAIGNDANAIAQSAVAIGESANATGNYSTAVGDSSTASGLRSAAFGIDANATAESALAAGDSAISSGYRSNAVGFNAQATEAEANAFGSNATATANSSVALGTSATATAVNAVAVGDSAAASIDGSVALGNNSTTSNAVPTSSATVNGISYSGFAGSSPVSVVSVGSVGAERQIQNVAAGQVSADSTDAINGSQLYLVAEEATKKSIVAAGENISSVTTSTLTNGSVVYTVNAIDTNTQASVTSTDGTVLVSASTNANGTTNYDLSVDIPTFENGTETTISTNENGSLVINVNTGSLNNNANGSVVADTTNGNIATVTDVANAINNSGWNTTLSDGSSAQINPGDTLNYVNGTGTTANVSQNADGSYSVSYDVNTANTTTVTNGKVEAPTDGASYVNATTLVETINSAGWNLFQETAEDANLKDTVTAGDNVVFANGTNTQVNVTNEGNTTTISYSVEGDLTNITSITNNNGSTSISLGNNTVNVNNATVSNVANGTNATDAVNLAQLNASKVAVEAGNHTTISTTTNADGSTTYTVNANHTVVEAGTNVQLSSSTDGNGLTTYNVSVAGDLTNITSITNNAGNTITVGNGTTITNTNGTAAVDPNSNATDIATIGDIVNTINNVSWTVAGNGADVEKITAGEVVNFVDGNNTVAVVTANATTGGADVTYHVEGDLTNITSISNNNGTTISLGNNTVNVNNATISNVAEGVNGTDAVNVNQLNSSIASVTWKVTGNHSEENATVVGNGTVSFNDSDTITANVDGMNISFDVKAGELSSNANGTVSFSSSNGSVATVDQVADAINNSGWQTTLSNGNTTVINPGNVVNYSNGTNTVANVTQDENGTISVSYDVAGDLTNITSITNNAGNTITVGNGTTITNTNGTAAVDPNSNATDIATIGDIVNTINNVSWTVAGNGADVEKITAGEVVNFVDGNNTVAVVTANATTGGADVAYHVEGDLTNITSISNNEGTTISLGNNTVNVNNATVSNVANGTNATDAVNLAQLNASKAYVKAGNFTTVTSTSDANGTTYIVNAEKTVVAEGDNVNITTTTTAEGLTTYTVNVAGELNNITTINNNGTTFTFGNGTTTVSDEGKANISTGANTTDVATIGDIVNTINNVSWTIAGNGINVDKITAGEVVNFVNGTNTVAVVTANATTGGADVTYHVEGALTNITSIANNSGTQITLGDVNGNNTVNVNGATISNVSAGVNGTDAVNLDQLNASKTYIDAGNFTTVTTTTNADGSTTYVVNAEKSVVEAGDNVNVTTTTTAEGLTTYTVNVAGNLNNITTISNANTTLTVGNGETTVENGKAQVASNSNATDIATVGDIVNTLNNISWSVASTNVTGTNGETTYVANENSSISAGDTVSINAGQNIKISGSGDTFEIHTTDNVTFVNTNVTGELNVDGNTTVNNFAVAPNSTVDMGGNRITNVGAGSNATDAVNVSQLNSTIAGVQWKLTGNNDDANATTVGSQTVSFNDSASVKANVDGVNVSFAVKSGDISPVADGSVFADSTNGSVATVSDVANAINNAGWKTTLSDGNTTLITPSDVVNFNNGVGTTANVVTNANGGIDVSFNVNKTALTVSDGNIANPDGSNVNSGAVVSPDTNNANHFVIAGDLANTLNSIGWNVNSTAVEGSTGKVTEDSDSTATKVSAGNTVNINAGNNIEITRNGANVAIATSMTPTFNTVQVGGSTGPVIGASEDGNVRIAKADGSAARITNVAPGVDGTDAVNVDQLKAGLGNVHNHIGKVDRNLRAGIAGANAAAGLPQVYIPGKSMVAASAGTFKGQSAVAVGYSRASDNGKVILKLQGNANTRGDFGGSVGVGYQW</sequence>
<feature type="domain" description="Trimeric autotransporter adhesin YadA-like stalk" evidence="15">
    <location>
        <begin position="1828"/>
        <end position="1866"/>
    </location>
</feature>
<evidence type="ECO:0000256" key="5">
    <source>
        <dbReference type="ARBA" id="ARBA00022452"/>
    </source>
</evidence>
<feature type="domain" description="Trimeric autotransporter adhesin YadA-like head" evidence="14">
    <location>
        <begin position="553"/>
        <end position="577"/>
    </location>
</feature>
<feature type="domain" description="Trimeric autotransporter adhesin YadA-like stalk" evidence="15">
    <location>
        <begin position="662"/>
        <end position="693"/>
    </location>
</feature>
<evidence type="ECO:0000259" key="15">
    <source>
        <dbReference type="Pfam" id="PF05662"/>
    </source>
</evidence>
<evidence type="ECO:0000259" key="16">
    <source>
        <dbReference type="Pfam" id="PF13018"/>
    </source>
</evidence>
<dbReference type="InterPro" id="IPR045584">
    <property type="entry name" value="Pilin-like"/>
</dbReference>